<dbReference type="HOGENOM" id="CLU_020626_11_0_6"/>
<feature type="domain" description="Integrase catalytic" evidence="4">
    <location>
        <begin position="133"/>
        <end position="319"/>
    </location>
</feature>
<dbReference type="AlphaFoldDB" id="A4SUJ2"/>
<geneLocation type="plasmid" evidence="6">
    <name>pAsa5</name>
</geneLocation>
<dbReference type="Proteomes" id="UP000000225">
    <property type="component" value="Plasmid 5"/>
</dbReference>
<dbReference type="PROSITE" id="PS50532">
    <property type="entry name" value="HTH_IS408"/>
    <property type="match status" value="1"/>
</dbReference>
<dbReference type="PANTHER" id="PTHR35004">
    <property type="entry name" value="TRANSPOSASE RV3428C-RELATED"/>
    <property type="match status" value="1"/>
</dbReference>
<dbReference type="InterPro" id="IPR012337">
    <property type="entry name" value="RNaseH-like_sf"/>
</dbReference>
<comment type="similarity">
    <text evidence="1">Belongs to the transposase IS21/IS408/IS1162 family.</text>
</comment>
<feature type="domain" description="HTH IS408-type" evidence="3">
    <location>
        <begin position="11"/>
        <end position="92"/>
    </location>
</feature>
<dbReference type="SUPFAM" id="SSF53098">
    <property type="entry name" value="Ribonuclease H-like"/>
    <property type="match status" value="1"/>
</dbReference>
<dbReference type="Gene3D" id="3.30.420.10">
    <property type="entry name" value="Ribonuclease H-like superfamily/Ribonuclease H"/>
    <property type="match status" value="1"/>
</dbReference>
<keyword evidence="5" id="KW-0614">Plasmid</keyword>
<protein>
    <submittedName>
        <fullName evidence="5">Transposase subunit 1</fullName>
    </submittedName>
</protein>
<evidence type="ECO:0000256" key="2">
    <source>
        <dbReference type="SAM" id="MobiDB-lite"/>
    </source>
</evidence>
<name>A4SUJ2_AERS4</name>
<dbReference type="PANTHER" id="PTHR35004:SF8">
    <property type="entry name" value="TRANSPOSASE RV3428C-RELATED"/>
    <property type="match status" value="1"/>
</dbReference>
<dbReference type="InterPro" id="IPR054353">
    <property type="entry name" value="IstA-like_C"/>
</dbReference>
<gene>
    <name evidence="5" type="ordered locus">ASA_P5G092</name>
</gene>
<dbReference type="InterPro" id="IPR036397">
    <property type="entry name" value="RNaseH_sf"/>
</dbReference>
<dbReference type="InterPro" id="IPR001584">
    <property type="entry name" value="Integrase_cat-core"/>
</dbReference>
<feature type="compositionally biased region" description="Basic and acidic residues" evidence="2">
    <location>
        <begin position="500"/>
        <end position="519"/>
    </location>
</feature>
<dbReference type="NCBIfam" id="NF033546">
    <property type="entry name" value="transpos_IS21"/>
    <property type="match status" value="1"/>
</dbReference>
<evidence type="ECO:0000256" key="1">
    <source>
        <dbReference type="ARBA" id="ARBA00009277"/>
    </source>
</evidence>
<dbReference type="KEGG" id="asa:ASA_P5G092"/>
<organism evidence="5 6">
    <name type="scientific">Aeromonas salmonicida (strain A449)</name>
    <dbReference type="NCBI Taxonomy" id="382245"/>
    <lineage>
        <taxon>Bacteria</taxon>
        <taxon>Pseudomonadati</taxon>
        <taxon>Pseudomonadota</taxon>
        <taxon>Gammaproteobacteria</taxon>
        <taxon>Aeromonadales</taxon>
        <taxon>Aeromonadaceae</taxon>
        <taxon>Aeromonas</taxon>
    </lineage>
</organism>
<dbReference type="Pfam" id="PF00665">
    <property type="entry name" value="rve"/>
    <property type="match status" value="1"/>
</dbReference>
<accession>A4SUJ2</accession>
<dbReference type="GO" id="GO:0003676">
    <property type="term" value="F:nucleic acid binding"/>
    <property type="evidence" value="ECO:0007669"/>
    <property type="project" value="InterPro"/>
</dbReference>
<reference evidence="6" key="1">
    <citation type="journal article" date="2008" name="BMC Genomics">
        <title>The genome of Aeromonas salmonicida subsp. salmonicida A449: insights into the evolution of a fish pathogen.</title>
        <authorList>
            <person name="Reith M.E."/>
            <person name="Singh R.K."/>
            <person name="Curtis B."/>
            <person name="Boyd J.M."/>
            <person name="Bouevitch A."/>
            <person name="Kimball J."/>
            <person name="Munholland J."/>
            <person name="Murphy C."/>
            <person name="Sarty D."/>
            <person name="Williams J."/>
            <person name="Nash J.H."/>
            <person name="Johnson S.C."/>
            <person name="Brown L.L."/>
        </authorList>
    </citation>
    <scope>NUCLEOTIDE SEQUENCE [LARGE SCALE GENOMIC DNA]</scope>
    <source>
        <strain evidence="6">A449</strain>
        <plasmid evidence="6">pAsa5</plasmid>
    </source>
</reference>
<dbReference type="GO" id="GO:0015074">
    <property type="term" value="P:DNA integration"/>
    <property type="evidence" value="ECO:0007669"/>
    <property type="project" value="InterPro"/>
</dbReference>
<feature type="compositionally biased region" description="Basic and acidic residues" evidence="2">
    <location>
        <begin position="526"/>
        <end position="536"/>
    </location>
</feature>
<evidence type="ECO:0000259" key="4">
    <source>
        <dbReference type="PROSITE" id="PS50994"/>
    </source>
</evidence>
<sequence>MSAKRIAMRKIREVLRLRLEAQLSFRQISICTKVSVGSIQKLLKSAQALGLSWPLPTELDDGRLAALFYPQADTTISARHVVPDWPSVHQELKRKGVSKQLLWEEYTQRYPNSCYSYSQFCDRYKSWCQLQKRSMRQIHKAGEKLFIDYCGPTVPIVSPTTGEVRQAQVFVAVLGASNYTFAEATWSQSLPDWLQSHVRAFEFFGGTPALLIPDNLKSGVSKACRYDPELNPSYQQLAEHYQVAVMPARPYKPKDKAKAEVGVQIVERWILARLRHQTFFSLAELNQCIRALLNELNERPFKQLPGNRRDAFEQLDRPALGPLPVHPYRYVAIKTVKVNIDYHVSYEQHHYSVPHQYVGQQLELHAGDTLLQVYHQQQLVASHPRKTIPGMSTLPEHMPERHSKQQRWTPGRLKQWAADIGPGTLCWVSERLEEKAHVEQAYRLCLGLLSLSREYPPSRVEACCQLANREGLVRLKQLKSVLASGRDQLPASPLSYPELPQEHENIRGPRASTKEDTPHDPTNPDPPEKPETDRHGGCRATTTGTGEYLRRAALHRAAKPAGRTRTTEPGAA</sequence>
<proteinExistence type="inferred from homology"/>
<evidence type="ECO:0000313" key="5">
    <source>
        <dbReference type="EMBL" id="ABO92564.1"/>
    </source>
</evidence>
<dbReference type="InterPro" id="IPR017895">
    <property type="entry name" value="HTH_IS408/IS1162_type"/>
</dbReference>
<evidence type="ECO:0000259" key="3">
    <source>
        <dbReference type="PROSITE" id="PS50532"/>
    </source>
</evidence>
<feature type="region of interest" description="Disordered" evidence="2">
    <location>
        <begin position="486"/>
        <end position="572"/>
    </location>
</feature>
<dbReference type="Pfam" id="PF22483">
    <property type="entry name" value="Mu-transpos_C_2"/>
    <property type="match status" value="1"/>
</dbReference>
<dbReference type="PROSITE" id="PS50994">
    <property type="entry name" value="INTEGRASE"/>
    <property type="match status" value="1"/>
</dbReference>
<evidence type="ECO:0000313" key="6">
    <source>
        <dbReference type="Proteomes" id="UP000000225"/>
    </source>
</evidence>
<dbReference type="EMBL" id="CP000646">
    <property type="protein sequence ID" value="ABO92564.1"/>
    <property type="molecule type" value="Genomic_DNA"/>
</dbReference>